<dbReference type="Gene3D" id="3.30.40.10">
    <property type="entry name" value="Zinc/RING finger domain, C3HC4 (zinc finger)"/>
    <property type="match status" value="1"/>
</dbReference>
<dbReference type="FunFam" id="3.30.40.10:FF:000051">
    <property type="entry name" value="RBR-type E3 ubiquitin transferase"/>
    <property type="match status" value="1"/>
</dbReference>
<keyword evidence="8" id="KW-0677">Repeat</keyword>
<comment type="pathway">
    <text evidence="3">Protein modification; protein ubiquitination.</text>
</comment>
<evidence type="ECO:0000256" key="13">
    <source>
        <dbReference type="ARBA" id="ARBA00023136"/>
    </source>
</evidence>
<comment type="subcellular location">
    <subcellularLocation>
        <location evidence="2">Membrane</location>
        <topology evidence="2">Single-pass membrane protein</topology>
    </subcellularLocation>
</comment>
<protein>
    <recommendedName>
        <fullName evidence="4">RBR-type E3 ubiquitin transferase</fullName>
        <ecNumber evidence="4">2.3.2.31</ecNumber>
    </recommendedName>
</protein>
<comment type="catalytic activity">
    <reaction evidence="1">
        <text>[E2 ubiquitin-conjugating enzyme]-S-ubiquitinyl-L-cysteine + [acceptor protein]-L-lysine = [E2 ubiquitin-conjugating enzyme]-L-cysteine + [acceptor protein]-N(6)-ubiquitinyl-L-lysine.</text>
        <dbReference type="EC" id="2.3.2.31"/>
    </reaction>
</comment>
<keyword evidence="9 15" id="KW-0863">Zinc-finger</keyword>
<dbReference type="GO" id="GO:0031090">
    <property type="term" value="C:organelle membrane"/>
    <property type="evidence" value="ECO:0007669"/>
    <property type="project" value="UniProtKB-ARBA"/>
</dbReference>
<dbReference type="GO" id="GO:0008270">
    <property type="term" value="F:zinc ion binding"/>
    <property type="evidence" value="ECO:0007669"/>
    <property type="project" value="UniProtKB-KW"/>
</dbReference>
<accession>A0AAV2S992</accession>
<keyword evidence="12" id="KW-1133">Transmembrane helix</keyword>
<reference evidence="18 19" key="1">
    <citation type="submission" date="2024-05" db="EMBL/GenBank/DDBJ databases">
        <authorList>
            <person name="Wallberg A."/>
        </authorList>
    </citation>
    <scope>NUCLEOTIDE SEQUENCE [LARGE SCALE GENOMIC DNA]</scope>
</reference>
<evidence type="ECO:0000256" key="5">
    <source>
        <dbReference type="ARBA" id="ARBA00022679"/>
    </source>
</evidence>
<organism evidence="18 19">
    <name type="scientific">Meganyctiphanes norvegica</name>
    <name type="common">Northern krill</name>
    <name type="synonym">Thysanopoda norvegica</name>
    <dbReference type="NCBI Taxonomy" id="48144"/>
    <lineage>
        <taxon>Eukaryota</taxon>
        <taxon>Metazoa</taxon>
        <taxon>Ecdysozoa</taxon>
        <taxon>Arthropoda</taxon>
        <taxon>Crustacea</taxon>
        <taxon>Multicrustacea</taxon>
        <taxon>Malacostraca</taxon>
        <taxon>Eumalacostraca</taxon>
        <taxon>Eucarida</taxon>
        <taxon>Euphausiacea</taxon>
        <taxon>Euphausiidae</taxon>
        <taxon>Meganyctiphanes</taxon>
    </lineage>
</organism>
<dbReference type="SUPFAM" id="SSF57850">
    <property type="entry name" value="RING/U-box"/>
    <property type="match status" value="2"/>
</dbReference>
<evidence type="ECO:0000256" key="6">
    <source>
        <dbReference type="ARBA" id="ARBA00022692"/>
    </source>
</evidence>
<feature type="domain" description="RING-type" evidence="16">
    <location>
        <begin position="24"/>
        <end position="69"/>
    </location>
</feature>
<dbReference type="Pfam" id="PF01485">
    <property type="entry name" value="IBR"/>
    <property type="match status" value="1"/>
</dbReference>
<evidence type="ECO:0000313" key="18">
    <source>
        <dbReference type="EMBL" id="CAL4169300.1"/>
    </source>
</evidence>
<dbReference type="GO" id="GO:0005737">
    <property type="term" value="C:cytoplasm"/>
    <property type="evidence" value="ECO:0007669"/>
    <property type="project" value="UniProtKB-ARBA"/>
</dbReference>
<evidence type="ECO:0000256" key="8">
    <source>
        <dbReference type="ARBA" id="ARBA00022737"/>
    </source>
</evidence>
<evidence type="ECO:0000259" key="17">
    <source>
        <dbReference type="PROSITE" id="PS51873"/>
    </source>
</evidence>
<evidence type="ECO:0000256" key="9">
    <source>
        <dbReference type="ARBA" id="ARBA00022771"/>
    </source>
</evidence>
<dbReference type="PANTHER" id="PTHR11685">
    <property type="entry name" value="RBR FAMILY RING FINGER AND IBR DOMAIN-CONTAINING"/>
    <property type="match status" value="1"/>
</dbReference>
<evidence type="ECO:0000256" key="15">
    <source>
        <dbReference type="PROSITE-ProRule" id="PRU00175"/>
    </source>
</evidence>
<proteinExistence type="inferred from homology"/>
<keyword evidence="6" id="KW-0812">Transmembrane</keyword>
<evidence type="ECO:0000256" key="7">
    <source>
        <dbReference type="ARBA" id="ARBA00022723"/>
    </source>
</evidence>
<dbReference type="PROSITE" id="PS50089">
    <property type="entry name" value="ZF_RING_2"/>
    <property type="match status" value="1"/>
</dbReference>
<keyword evidence="19" id="KW-1185">Reference proteome</keyword>
<dbReference type="EC" id="2.3.2.31" evidence="4"/>
<evidence type="ECO:0000256" key="2">
    <source>
        <dbReference type="ARBA" id="ARBA00004167"/>
    </source>
</evidence>
<keyword evidence="11" id="KW-0862">Zinc</keyword>
<keyword evidence="10" id="KW-0833">Ubl conjugation pathway</keyword>
<sequence>LGSILSQPSVHINSFCLEPELYQCQICLSELRPSQFISLKQCHCKFCKECLVNYAHVRIMDGHLSIPCPNMCFRKQGIVTEAELRLLVCQQVYMRYVHARDQAEISNNPYMTVCPRKGCENIVTLLVAKHSGSQAAQCRTCDFLFCAYCHHYWQDNHQCGALEISNGQVIGKRSSIWISKCPSPTRILMLIMGAVLWIADVTGYF</sequence>
<evidence type="ECO:0000259" key="16">
    <source>
        <dbReference type="PROSITE" id="PS50089"/>
    </source>
</evidence>
<evidence type="ECO:0000256" key="3">
    <source>
        <dbReference type="ARBA" id="ARBA00004906"/>
    </source>
</evidence>
<dbReference type="PROSITE" id="PS51873">
    <property type="entry name" value="TRIAD"/>
    <property type="match status" value="1"/>
</dbReference>
<evidence type="ECO:0000256" key="4">
    <source>
        <dbReference type="ARBA" id="ARBA00012251"/>
    </source>
</evidence>
<evidence type="ECO:0000256" key="11">
    <source>
        <dbReference type="ARBA" id="ARBA00022833"/>
    </source>
</evidence>
<dbReference type="GO" id="GO:0016567">
    <property type="term" value="P:protein ubiquitination"/>
    <property type="evidence" value="ECO:0007669"/>
    <property type="project" value="InterPro"/>
</dbReference>
<dbReference type="EMBL" id="CAXKWB010049874">
    <property type="protein sequence ID" value="CAL4169300.1"/>
    <property type="molecule type" value="Genomic_DNA"/>
</dbReference>
<evidence type="ECO:0000256" key="10">
    <source>
        <dbReference type="ARBA" id="ARBA00022786"/>
    </source>
</evidence>
<feature type="domain" description="RING-type" evidence="17">
    <location>
        <begin position="20"/>
        <end position="205"/>
    </location>
</feature>
<dbReference type="InterPro" id="IPR002867">
    <property type="entry name" value="IBR_dom"/>
</dbReference>
<feature type="non-terminal residue" evidence="18">
    <location>
        <position position="1"/>
    </location>
</feature>
<comment type="caution">
    <text evidence="18">The sequence shown here is derived from an EMBL/GenBank/DDBJ whole genome shotgun (WGS) entry which is preliminary data.</text>
</comment>
<evidence type="ECO:0000313" key="19">
    <source>
        <dbReference type="Proteomes" id="UP001497623"/>
    </source>
</evidence>
<gene>
    <name evidence="18" type="ORF">MNOR_LOCUS33807</name>
</gene>
<dbReference type="InterPro" id="IPR001841">
    <property type="entry name" value="Znf_RING"/>
</dbReference>
<dbReference type="AlphaFoldDB" id="A0AAV2S992"/>
<keyword evidence="5" id="KW-0808">Transferase</keyword>
<evidence type="ECO:0000256" key="14">
    <source>
        <dbReference type="ARBA" id="ARBA00038342"/>
    </source>
</evidence>
<keyword evidence="7" id="KW-0479">Metal-binding</keyword>
<name>A0AAV2S992_MEGNR</name>
<dbReference type="InterPro" id="IPR013083">
    <property type="entry name" value="Znf_RING/FYVE/PHD"/>
</dbReference>
<dbReference type="InterPro" id="IPR044066">
    <property type="entry name" value="TRIAD_supradom"/>
</dbReference>
<evidence type="ECO:0000256" key="12">
    <source>
        <dbReference type="ARBA" id="ARBA00022989"/>
    </source>
</evidence>
<evidence type="ECO:0000256" key="1">
    <source>
        <dbReference type="ARBA" id="ARBA00001798"/>
    </source>
</evidence>
<dbReference type="InterPro" id="IPR031127">
    <property type="entry name" value="E3_UB_ligase_RBR"/>
</dbReference>
<dbReference type="Proteomes" id="UP001497623">
    <property type="component" value="Unassembled WGS sequence"/>
</dbReference>
<comment type="similarity">
    <text evidence="14">Belongs to the RBR family. RNF144 subfamily.</text>
</comment>
<keyword evidence="13" id="KW-0472">Membrane</keyword>
<dbReference type="GO" id="GO:0061630">
    <property type="term" value="F:ubiquitin protein ligase activity"/>
    <property type="evidence" value="ECO:0007669"/>
    <property type="project" value="UniProtKB-EC"/>
</dbReference>